<keyword evidence="3" id="KW-0217">Developmental protein</keyword>
<evidence type="ECO:0000313" key="6">
    <source>
        <dbReference type="EMBL" id="CAB3995960.1"/>
    </source>
</evidence>
<evidence type="ECO:0000256" key="3">
    <source>
        <dbReference type="ARBA" id="ARBA00022473"/>
    </source>
</evidence>
<evidence type="ECO:0000256" key="4">
    <source>
        <dbReference type="ARBA" id="ARBA00022525"/>
    </source>
</evidence>
<evidence type="ECO:0000256" key="1">
    <source>
        <dbReference type="ARBA" id="ARBA00004613"/>
    </source>
</evidence>
<dbReference type="Pfam" id="PF05806">
    <property type="entry name" value="Noggin"/>
    <property type="match status" value="1"/>
</dbReference>
<dbReference type="GO" id="GO:0045596">
    <property type="term" value="P:negative regulation of cell differentiation"/>
    <property type="evidence" value="ECO:0007669"/>
    <property type="project" value="InterPro"/>
</dbReference>
<dbReference type="GO" id="GO:0005615">
    <property type="term" value="C:extracellular space"/>
    <property type="evidence" value="ECO:0007669"/>
    <property type="project" value="TreeGrafter"/>
</dbReference>
<evidence type="ECO:0000313" key="7">
    <source>
        <dbReference type="Proteomes" id="UP001152795"/>
    </source>
</evidence>
<organism evidence="6 7">
    <name type="scientific">Paramuricea clavata</name>
    <name type="common">Red gorgonian</name>
    <name type="synonym">Violescent sea-whip</name>
    <dbReference type="NCBI Taxonomy" id="317549"/>
    <lineage>
        <taxon>Eukaryota</taxon>
        <taxon>Metazoa</taxon>
        <taxon>Cnidaria</taxon>
        <taxon>Anthozoa</taxon>
        <taxon>Octocorallia</taxon>
        <taxon>Malacalcyonacea</taxon>
        <taxon>Plexauridae</taxon>
        <taxon>Paramuricea</taxon>
    </lineage>
</organism>
<dbReference type="Gene3D" id="1.10.287.520">
    <property type="entry name" value="Helix hairpin bin"/>
    <property type="match status" value="1"/>
</dbReference>
<accession>A0A7D9HYJ2</accession>
<keyword evidence="5" id="KW-0732">Signal</keyword>
<dbReference type="PANTHER" id="PTHR10494:SF6">
    <property type="entry name" value="NOGGIN"/>
    <property type="match status" value="1"/>
</dbReference>
<protein>
    <submittedName>
        <fullName evidence="6">Noggin-like</fullName>
    </submittedName>
</protein>
<keyword evidence="7" id="KW-1185">Reference proteome</keyword>
<dbReference type="OrthoDB" id="5950649at2759"/>
<dbReference type="InterPro" id="IPR029034">
    <property type="entry name" value="Cystine-knot_cytokine"/>
</dbReference>
<gene>
    <name evidence="6" type="ORF">PACLA_8A036249</name>
</gene>
<evidence type="ECO:0000256" key="2">
    <source>
        <dbReference type="ARBA" id="ARBA00007480"/>
    </source>
</evidence>
<keyword evidence="4" id="KW-0964">Secreted</keyword>
<dbReference type="EMBL" id="CACRXK020002768">
    <property type="protein sequence ID" value="CAB3995960.1"/>
    <property type="molecule type" value="Genomic_DNA"/>
</dbReference>
<proteinExistence type="inferred from homology"/>
<comment type="caution">
    <text evidence="6">The sequence shown here is derived from an EMBL/GenBank/DDBJ whole genome shotgun (WGS) entry which is preliminary data.</text>
</comment>
<sequence>MPSAKFTNISREAFKKLSSETWQGSPLDNEGKIPLQSTNHRKNSSVPQFNSTKLKELLGESFDPKFMSETKPNRAWLETKNQLDRRTAFEAYKHEGGGVDSITTLLDKKEIHLNGVEFEDMRVWLWNLTRCTVEPSWKDFGSHVWPRYVNFGKCSNKPTCSFPSGMRCRPSEEKSVRLLYWFCPKNVKRCFWSSFGTKVLRACSCSC</sequence>
<dbReference type="InterPro" id="IPR008717">
    <property type="entry name" value="Noggin"/>
</dbReference>
<dbReference type="AlphaFoldDB" id="A0A7D9HYJ2"/>
<name>A0A7D9HYJ2_PARCT</name>
<dbReference type="SUPFAM" id="SSF57501">
    <property type="entry name" value="Cystine-knot cytokines"/>
    <property type="match status" value="1"/>
</dbReference>
<dbReference type="Proteomes" id="UP001152795">
    <property type="component" value="Unassembled WGS sequence"/>
</dbReference>
<dbReference type="GO" id="GO:0030514">
    <property type="term" value="P:negative regulation of BMP signaling pathway"/>
    <property type="evidence" value="ECO:0007669"/>
    <property type="project" value="InterPro"/>
</dbReference>
<reference evidence="6" key="1">
    <citation type="submission" date="2020-04" db="EMBL/GenBank/DDBJ databases">
        <authorList>
            <person name="Alioto T."/>
            <person name="Alioto T."/>
            <person name="Gomez Garrido J."/>
        </authorList>
    </citation>
    <scope>NUCLEOTIDE SEQUENCE</scope>
    <source>
        <strain evidence="6">A484AB</strain>
    </source>
</reference>
<evidence type="ECO:0000256" key="5">
    <source>
        <dbReference type="ARBA" id="ARBA00022729"/>
    </source>
</evidence>
<comment type="similarity">
    <text evidence="2">Belongs to the noggin family.</text>
</comment>
<dbReference type="Gene3D" id="2.10.90.10">
    <property type="entry name" value="Cystine-knot cytokines"/>
    <property type="match status" value="1"/>
</dbReference>
<comment type="subcellular location">
    <subcellularLocation>
        <location evidence="1">Secreted</location>
    </subcellularLocation>
</comment>
<dbReference type="PANTHER" id="PTHR10494">
    <property type="entry name" value="BONE MORPHOGENETIC PROTEIN INHIBITOR, NOGGIN"/>
    <property type="match status" value="1"/>
</dbReference>
<dbReference type="GO" id="GO:0009953">
    <property type="term" value="P:dorsal/ventral pattern formation"/>
    <property type="evidence" value="ECO:0007669"/>
    <property type="project" value="TreeGrafter"/>
</dbReference>